<reference evidence="6" key="1">
    <citation type="journal article" date="2020" name="mSystems">
        <title>Genome- and Community-Level Interaction Insights into Carbon Utilization and Element Cycling Functions of Hydrothermarchaeota in Hydrothermal Sediment.</title>
        <authorList>
            <person name="Zhou Z."/>
            <person name="Liu Y."/>
            <person name="Xu W."/>
            <person name="Pan J."/>
            <person name="Luo Z.H."/>
            <person name="Li M."/>
        </authorList>
    </citation>
    <scope>NUCLEOTIDE SEQUENCE [LARGE SCALE GENOMIC DNA]</scope>
    <source>
        <strain evidence="6">SpSt-192</strain>
    </source>
</reference>
<evidence type="ECO:0000256" key="1">
    <source>
        <dbReference type="ARBA" id="ARBA00009249"/>
    </source>
</evidence>
<feature type="modified residue" description="N6-lipoyllysine" evidence="3 4">
    <location>
        <position position="62"/>
    </location>
</feature>
<dbReference type="PROSITE" id="PS00189">
    <property type="entry name" value="LIPOYL"/>
    <property type="match status" value="1"/>
</dbReference>
<dbReference type="GO" id="GO:0005829">
    <property type="term" value="C:cytosol"/>
    <property type="evidence" value="ECO:0007669"/>
    <property type="project" value="TreeGrafter"/>
</dbReference>
<evidence type="ECO:0000256" key="2">
    <source>
        <dbReference type="ARBA" id="ARBA00022823"/>
    </source>
</evidence>
<dbReference type="PANTHER" id="PTHR11715:SF3">
    <property type="entry name" value="GLYCINE CLEAVAGE SYSTEM H PROTEIN-RELATED"/>
    <property type="match status" value="1"/>
</dbReference>
<name>A0A7C3ALN2_9BACT</name>
<comment type="subunit">
    <text evidence="3">The glycine cleavage system is composed of four proteins: P, T, L and H.</text>
</comment>
<dbReference type="InterPro" id="IPR002930">
    <property type="entry name" value="GCV_H"/>
</dbReference>
<dbReference type="CDD" id="cd06848">
    <property type="entry name" value="GCS_H"/>
    <property type="match status" value="1"/>
</dbReference>
<organism evidence="6">
    <name type="scientific">Thermorudis sp</name>
    <dbReference type="NCBI Taxonomy" id="1969470"/>
    <lineage>
        <taxon>Bacteria</taxon>
        <taxon>Pseudomonadati</taxon>
        <taxon>Thermomicrobiota</taxon>
        <taxon>Thermomicrobia</taxon>
        <taxon>Thermomicrobia incertae sedis</taxon>
        <taxon>Thermorudis</taxon>
    </lineage>
</organism>
<dbReference type="AlphaFoldDB" id="A0A7C3ALN2"/>
<evidence type="ECO:0000313" key="6">
    <source>
        <dbReference type="EMBL" id="HEX69819.1"/>
    </source>
</evidence>
<dbReference type="HAMAP" id="MF_00272">
    <property type="entry name" value="GcvH"/>
    <property type="match status" value="1"/>
</dbReference>
<dbReference type="GO" id="GO:0019464">
    <property type="term" value="P:glycine decarboxylation via glycine cleavage system"/>
    <property type="evidence" value="ECO:0007669"/>
    <property type="project" value="UniProtKB-UniRule"/>
</dbReference>
<dbReference type="Gene3D" id="2.40.50.100">
    <property type="match status" value="1"/>
</dbReference>
<dbReference type="EMBL" id="DSID01000084">
    <property type="protein sequence ID" value="HEX69819.1"/>
    <property type="molecule type" value="Genomic_DNA"/>
</dbReference>
<proteinExistence type="inferred from homology"/>
<dbReference type="NCBIfam" id="NF002270">
    <property type="entry name" value="PRK01202.1"/>
    <property type="match status" value="1"/>
</dbReference>
<comment type="cofactor">
    <cofactor evidence="3">
        <name>(R)-lipoate</name>
        <dbReference type="ChEBI" id="CHEBI:83088"/>
    </cofactor>
    <text evidence="3">Binds 1 lipoyl cofactor covalently.</text>
</comment>
<dbReference type="SUPFAM" id="SSF51230">
    <property type="entry name" value="Single hybrid motif"/>
    <property type="match status" value="1"/>
</dbReference>
<comment type="similarity">
    <text evidence="1 3">Belongs to the GcvH family.</text>
</comment>
<dbReference type="InterPro" id="IPR003016">
    <property type="entry name" value="2-oxoA_DH_lipoyl-BS"/>
</dbReference>
<dbReference type="Pfam" id="PF01597">
    <property type="entry name" value="GCV_H"/>
    <property type="match status" value="1"/>
</dbReference>
<dbReference type="PROSITE" id="PS50968">
    <property type="entry name" value="BIOTINYL_LIPOYL"/>
    <property type="match status" value="1"/>
</dbReference>
<dbReference type="InterPro" id="IPR033753">
    <property type="entry name" value="GCV_H/Fam206"/>
</dbReference>
<evidence type="ECO:0000256" key="4">
    <source>
        <dbReference type="PIRSR" id="PIRSR617453-50"/>
    </source>
</evidence>
<comment type="caution">
    <text evidence="6">The sequence shown here is derived from an EMBL/GenBank/DDBJ whole genome shotgun (WGS) entry which is preliminary data.</text>
</comment>
<dbReference type="InterPro" id="IPR017453">
    <property type="entry name" value="GCV_H_sub"/>
</dbReference>
<evidence type="ECO:0000256" key="3">
    <source>
        <dbReference type="HAMAP-Rule" id="MF_00272"/>
    </source>
</evidence>
<dbReference type="GO" id="GO:0005960">
    <property type="term" value="C:glycine cleavage complex"/>
    <property type="evidence" value="ECO:0007669"/>
    <property type="project" value="InterPro"/>
</dbReference>
<dbReference type="InterPro" id="IPR000089">
    <property type="entry name" value="Biotin_lipoyl"/>
</dbReference>
<dbReference type="NCBIfam" id="TIGR00527">
    <property type="entry name" value="gcvH"/>
    <property type="match status" value="1"/>
</dbReference>
<accession>A0A7C3ALN2</accession>
<keyword evidence="2 3" id="KW-0450">Lipoyl</keyword>
<comment type="function">
    <text evidence="3">The glycine cleavage system catalyzes the degradation of glycine. The H protein shuttles the methylamine group of glycine from the P protein to the T protein.</text>
</comment>
<feature type="domain" description="Lipoyl-binding" evidence="5">
    <location>
        <begin position="21"/>
        <end position="103"/>
    </location>
</feature>
<sequence length="129" mass="14346">MYPENLRYTREHEWAKIEDGKVRVGITQFAAERLSDVVFVELPQPGTVLRQLQPFGVIESVKAVSDLYAPVSGTVVEVNTALADRPELVNQDPYGEGWMLVVEAADLTELDRLLTAEDYRQLVGDGRGG</sequence>
<dbReference type="PANTHER" id="PTHR11715">
    <property type="entry name" value="GLYCINE CLEAVAGE SYSTEM H PROTEIN"/>
    <property type="match status" value="1"/>
</dbReference>
<protein>
    <recommendedName>
        <fullName evidence="3">Glycine cleavage system H protein</fullName>
    </recommendedName>
</protein>
<dbReference type="InterPro" id="IPR011053">
    <property type="entry name" value="Single_hybrid_motif"/>
</dbReference>
<gene>
    <name evidence="3 6" type="primary">gcvH</name>
    <name evidence="6" type="ORF">ENP13_01040</name>
</gene>
<dbReference type="GO" id="GO:0009249">
    <property type="term" value="P:protein lipoylation"/>
    <property type="evidence" value="ECO:0007669"/>
    <property type="project" value="TreeGrafter"/>
</dbReference>
<evidence type="ECO:0000259" key="5">
    <source>
        <dbReference type="PROSITE" id="PS50968"/>
    </source>
</evidence>